<name>A0A255Z3L7_9PROT</name>
<evidence type="ECO:0000259" key="1">
    <source>
        <dbReference type="Pfam" id="PF08818"/>
    </source>
</evidence>
<evidence type="ECO:0000313" key="3">
    <source>
        <dbReference type="Proteomes" id="UP000216998"/>
    </source>
</evidence>
<organism evidence="2 3">
    <name type="scientific">Niveispirillum lacus</name>
    <dbReference type="NCBI Taxonomy" id="1981099"/>
    <lineage>
        <taxon>Bacteria</taxon>
        <taxon>Pseudomonadati</taxon>
        <taxon>Pseudomonadota</taxon>
        <taxon>Alphaproteobacteria</taxon>
        <taxon>Rhodospirillales</taxon>
        <taxon>Azospirillaceae</taxon>
        <taxon>Niveispirillum</taxon>
    </lineage>
</organism>
<reference evidence="2 3" key="1">
    <citation type="submission" date="2017-07" db="EMBL/GenBank/DDBJ databases">
        <title>Niveispirillum cyanobacteriorum sp. nov., isolated from cyanobacterial aggregates in a eutrophic lake.</title>
        <authorList>
            <person name="Cai H."/>
        </authorList>
    </citation>
    <scope>NUCLEOTIDE SEQUENCE [LARGE SCALE GENOMIC DNA]</scope>
    <source>
        <strain evidence="3">TH1-14</strain>
    </source>
</reference>
<dbReference type="Proteomes" id="UP000216998">
    <property type="component" value="Unassembled WGS sequence"/>
</dbReference>
<keyword evidence="3" id="KW-1185">Reference proteome</keyword>
<dbReference type="InterPro" id="IPR014922">
    <property type="entry name" value="YdhG-like"/>
</dbReference>
<dbReference type="SUPFAM" id="SSF159888">
    <property type="entry name" value="YdhG-like"/>
    <property type="match status" value="1"/>
</dbReference>
<comment type="caution">
    <text evidence="2">The sequence shown here is derived from an EMBL/GenBank/DDBJ whole genome shotgun (WGS) entry which is preliminary data.</text>
</comment>
<proteinExistence type="predicted"/>
<dbReference type="EMBL" id="NOXU01000024">
    <property type="protein sequence ID" value="OYQ36039.1"/>
    <property type="molecule type" value="Genomic_DNA"/>
</dbReference>
<evidence type="ECO:0000313" key="2">
    <source>
        <dbReference type="EMBL" id="OYQ36039.1"/>
    </source>
</evidence>
<dbReference type="Pfam" id="PF08818">
    <property type="entry name" value="DUF1801"/>
    <property type="match status" value="1"/>
</dbReference>
<accession>A0A255Z3L7</accession>
<dbReference type="AlphaFoldDB" id="A0A255Z3L7"/>
<feature type="domain" description="YdhG-like" evidence="1">
    <location>
        <begin position="65"/>
        <end position="156"/>
    </location>
</feature>
<protein>
    <recommendedName>
        <fullName evidence="1">YdhG-like domain-containing protein</fullName>
    </recommendedName>
</protein>
<sequence>MAKGFGTGSRIAWHDGTYGRQDDPPVKRRAGGAVMLGRPMLEKRIMVQSKATTVETYLAEADTTRRPWLEKLRDVVRSNLPGHVEGMQWGMAVYTVDGKPIIAFASQKQYVSVYLTGVTVPPAYQEPWSRLDHGKGCVRFRKAEKIEYDLLAAILRDGGRL</sequence>
<dbReference type="OrthoDB" id="9813231at2"/>
<dbReference type="Gene3D" id="3.90.1150.200">
    <property type="match status" value="1"/>
</dbReference>
<gene>
    <name evidence="2" type="ORF">CHU95_06925</name>
</gene>